<comment type="caution">
    <text evidence="3">The sequence shown here is derived from an EMBL/GenBank/DDBJ whole genome shotgun (WGS) entry which is preliminary data.</text>
</comment>
<comment type="similarity">
    <text evidence="1">Belongs to the DinB family.</text>
</comment>
<organism evidence="3 4">
    <name type="scientific">Stenotrophomonas mori</name>
    <dbReference type="NCBI Taxonomy" id="2871096"/>
    <lineage>
        <taxon>Bacteria</taxon>
        <taxon>Pseudomonadati</taxon>
        <taxon>Pseudomonadota</taxon>
        <taxon>Gammaproteobacteria</taxon>
        <taxon>Lysobacterales</taxon>
        <taxon>Lysobacteraceae</taxon>
        <taxon>Stenotrophomonas</taxon>
    </lineage>
</organism>
<evidence type="ECO:0000256" key="1">
    <source>
        <dbReference type="ARBA" id="ARBA00008635"/>
    </source>
</evidence>
<name>A0ABT0SHI2_9GAMM</name>
<dbReference type="InterPro" id="IPR034660">
    <property type="entry name" value="DinB/YfiT-like"/>
</dbReference>
<evidence type="ECO:0000256" key="2">
    <source>
        <dbReference type="ARBA" id="ARBA00022723"/>
    </source>
</evidence>
<dbReference type="Proteomes" id="UP001431235">
    <property type="component" value="Unassembled WGS sequence"/>
</dbReference>
<accession>A0ABT0SHI2</accession>
<dbReference type="SUPFAM" id="SSF109854">
    <property type="entry name" value="DinB/YfiT-like putative metalloenzymes"/>
    <property type="match status" value="1"/>
</dbReference>
<evidence type="ECO:0000313" key="3">
    <source>
        <dbReference type="EMBL" id="MCL7714561.1"/>
    </source>
</evidence>
<keyword evidence="2" id="KW-0479">Metal-binding</keyword>
<dbReference type="EMBL" id="JAIKTS010000002">
    <property type="protein sequence ID" value="MCL7714561.1"/>
    <property type="molecule type" value="Genomic_DNA"/>
</dbReference>
<dbReference type="InterPro" id="IPR007837">
    <property type="entry name" value="DinB"/>
</dbReference>
<dbReference type="PANTHER" id="PTHR37302:SF1">
    <property type="entry name" value="PROTEIN DINB"/>
    <property type="match status" value="1"/>
</dbReference>
<protein>
    <submittedName>
        <fullName evidence="3">DinB family protein</fullName>
    </submittedName>
</protein>
<dbReference type="Gene3D" id="1.20.120.450">
    <property type="entry name" value="dinb family like domain"/>
    <property type="match status" value="1"/>
</dbReference>
<sequence>MPVAAGSGQALCIDAFAYKRWAMQRTLAAVHAVDAQAFPASVAFARQQLNHIALVEALFRARLLDAPAPHAATNSAEVPALAVLAERLVDSDRWYAGYLAALTTAQWDAPVRFRFADGRDGCMTRGEILFHILNHATYHRGAIGHALDLAGVAHPADTYTVFVHETQPQRRGGVLPA</sequence>
<reference evidence="3 4" key="1">
    <citation type="submission" date="2021-08" db="EMBL/GenBank/DDBJ databases">
        <title>Novel members of of the genus Stenotrophomonas from differernt environment.</title>
        <authorList>
            <person name="Deng Y."/>
        </authorList>
    </citation>
    <scope>NUCLEOTIDE SEQUENCE [LARGE SCALE GENOMIC DNA]</scope>
    <source>
        <strain evidence="3 4">CPCC 101365</strain>
    </source>
</reference>
<dbReference type="Pfam" id="PF05163">
    <property type="entry name" value="DinB"/>
    <property type="match status" value="1"/>
</dbReference>
<dbReference type="PANTHER" id="PTHR37302">
    <property type="entry name" value="SLR1116 PROTEIN"/>
    <property type="match status" value="1"/>
</dbReference>
<gene>
    <name evidence="3" type="ORF">K5L01_07895</name>
</gene>
<keyword evidence="4" id="KW-1185">Reference proteome</keyword>
<dbReference type="RefSeq" id="WP_250063648.1">
    <property type="nucleotide sequence ID" value="NZ_JAIKTS010000002.1"/>
</dbReference>
<evidence type="ECO:0000313" key="4">
    <source>
        <dbReference type="Proteomes" id="UP001431235"/>
    </source>
</evidence>
<proteinExistence type="inferred from homology"/>